<comment type="subcellular location">
    <subcellularLocation>
        <location evidence="1">Nucleus</location>
        <location evidence="1">Nucleolus</location>
    </subcellularLocation>
</comment>
<keyword evidence="4" id="KW-0853">WD repeat</keyword>
<dbReference type="OrthoDB" id="4096at2759"/>
<evidence type="ECO:0000313" key="10">
    <source>
        <dbReference type="EMBL" id="CAH1396360.1"/>
    </source>
</evidence>
<keyword evidence="7" id="KW-0539">Nucleus</keyword>
<accession>A0A9P0H6G1</accession>
<gene>
    <name evidence="10" type="ORF">NEZAVI_LOCUS6449</name>
</gene>
<feature type="domain" description="WD repeat-containing protein 75 second beta-propeller" evidence="9">
    <location>
        <begin position="361"/>
        <end position="691"/>
    </location>
</feature>
<evidence type="ECO:0000256" key="8">
    <source>
        <dbReference type="SAM" id="MobiDB-lite"/>
    </source>
</evidence>
<sequence length="874" mass="97761">MVPEIKFPTPTVKGTKNDIIVKRRGGGTLIDSRPIFSSDANYVFLNCGWGVRIFSVKTGECVRTCDAGTKKESVVSIFLYEDQPSAVTSNGTFLSWEIKTGKNLRKQHFDIGKGSVATNAFLVPNLLSSDILDLCIITFDQTESELQLNFFDLSAKERIQHPLDKTVVSDVDIKQGISFGGPEENKIIAAISTRGLNIFSLNGKSQIIGINPGENRSWTCVRVHSSDYPVAAGDTTGRVVLFRAPLRKGRKSPQAVYHWHTLPCRDIALTPAGSLMYTGGGENVLVKWNLENPQARNYLPRLSAEITFIEISKNFEYVAIATLDNSVKVIDTQSRLICVLQELSWGVLSTPSAPLFPAGLSFDPRTRGVVLNGRPGHLQFYSPSTESFLFNLDVTLRNYLTQERNKVIYNTEVTGACISSDGAWLATLETREDPAVRLEQRLKFWEYNVDKKCFCLNSSIEGPHNGKAHNFRFRPGSKSLSMSNPTSVNYMLVTTGSDAKFRIWTPNEIDSIYRKGVVWGCENACFYRQKDCGPLSFSEDGTIIGVGFEASLVLWDLTELKVTASLNTPSRDKHIRFVEFGQFESFCEIVCATEDEICVWNLMTLELSWKLSMNVLLLVQDVSSSHFAVFTKNNEVFIFKPKSPEVIYNKKRVCDRNGLALSALFVPRQRHLSNVPSWMQNSQLFYINNNQELLCMESETESAESFYLMIPQDVIDGTPFSNLLAAQVESEVKRSKPLKQNVGYGILGSAAVSQFLKYPAHTVPAMSLMCSSFLQSLIVTNKQEAEKMEVDESDEGLAESASVSSEEEDSIQNKNRSPKSKNKTTPVIANHENGLSTAEKLSMFFKDLEKDDEEFLFEDSRINAREEKFFIDGV</sequence>
<dbReference type="PANTHER" id="PTHR44215:SF1">
    <property type="entry name" value="WD REPEAT-CONTAINING PROTEIN 75"/>
    <property type="match status" value="1"/>
</dbReference>
<dbReference type="InterPro" id="IPR053826">
    <property type="entry name" value="WDR75"/>
</dbReference>
<evidence type="ECO:0000256" key="4">
    <source>
        <dbReference type="ARBA" id="ARBA00022574"/>
    </source>
</evidence>
<dbReference type="Proteomes" id="UP001152798">
    <property type="component" value="Chromosome 3"/>
</dbReference>
<evidence type="ECO:0000256" key="5">
    <source>
        <dbReference type="ARBA" id="ARBA00022737"/>
    </source>
</evidence>
<dbReference type="InterPro" id="IPR036322">
    <property type="entry name" value="WD40_repeat_dom_sf"/>
</dbReference>
<dbReference type="GO" id="GO:0006364">
    <property type="term" value="P:rRNA processing"/>
    <property type="evidence" value="ECO:0007669"/>
    <property type="project" value="UniProtKB-KW"/>
</dbReference>
<dbReference type="InterPro" id="IPR001680">
    <property type="entry name" value="WD40_rpt"/>
</dbReference>
<evidence type="ECO:0000256" key="6">
    <source>
        <dbReference type="ARBA" id="ARBA00023163"/>
    </source>
</evidence>
<evidence type="ECO:0000256" key="3">
    <source>
        <dbReference type="ARBA" id="ARBA00022552"/>
    </source>
</evidence>
<dbReference type="GO" id="GO:0032040">
    <property type="term" value="C:small-subunit processome"/>
    <property type="evidence" value="ECO:0007669"/>
    <property type="project" value="InterPro"/>
</dbReference>
<keyword evidence="2" id="KW-0690">Ribosome biogenesis</keyword>
<evidence type="ECO:0000313" key="11">
    <source>
        <dbReference type="Proteomes" id="UP001152798"/>
    </source>
</evidence>
<keyword evidence="11" id="KW-1185">Reference proteome</keyword>
<dbReference type="InterPro" id="IPR011047">
    <property type="entry name" value="Quinoprotein_ADH-like_sf"/>
</dbReference>
<dbReference type="SMART" id="SM00320">
    <property type="entry name" value="WD40"/>
    <property type="match status" value="4"/>
</dbReference>
<dbReference type="SUPFAM" id="SSF50978">
    <property type="entry name" value="WD40 repeat-like"/>
    <property type="match status" value="1"/>
</dbReference>
<dbReference type="GO" id="GO:0045943">
    <property type="term" value="P:positive regulation of transcription by RNA polymerase I"/>
    <property type="evidence" value="ECO:0007669"/>
    <property type="project" value="InterPro"/>
</dbReference>
<organism evidence="10 11">
    <name type="scientific">Nezara viridula</name>
    <name type="common">Southern green stink bug</name>
    <name type="synonym">Cimex viridulus</name>
    <dbReference type="NCBI Taxonomy" id="85310"/>
    <lineage>
        <taxon>Eukaryota</taxon>
        <taxon>Metazoa</taxon>
        <taxon>Ecdysozoa</taxon>
        <taxon>Arthropoda</taxon>
        <taxon>Hexapoda</taxon>
        <taxon>Insecta</taxon>
        <taxon>Pterygota</taxon>
        <taxon>Neoptera</taxon>
        <taxon>Paraneoptera</taxon>
        <taxon>Hemiptera</taxon>
        <taxon>Heteroptera</taxon>
        <taxon>Panheteroptera</taxon>
        <taxon>Pentatomomorpha</taxon>
        <taxon>Pentatomoidea</taxon>
        <taxon>Pentatomidae</taxon>
        <taxon>Pentatominae</taxon>
        <taxon>Nezara</taxon>
    </lineage>
</organism>
<dbReference type="Pfam" id="PF23769">
    <property type="entry name" value="Beta-prop_WDR75_2nd"/>
    <property type="match status" value="1"/>
</dbReference>
<evidence type="ECO:0000256" key="1">
    <source>
        <dbReference type="ARBA" id="ARBA00004604"/>
    </source>
</evidence>
<dbReference type="Pfam" id="PF23869">
    <property type="entry name" value="Beta-prop_WDR75_1st"/>
    <property type="match status" value="1"/>
</dbReference>
<reference evidence="10" key="1">
    <citation type="submission" date="2022-01" db="EMBL/GenBank/DDBJ databases">
        <authorList>
            <person name="King R."/>
        </authorList>
    </citation>
    <scope>NUCLEOTIDE SEQUENCE</scope>
</reference>
<feature type="region of interest" description="Disordered" evidence="8">
    <location>
        <begin position="785"/>
        <end position="834"/>
    </location>
</feature>
<proteinExistence type="predicted"/>
<evidence type="ECO:0000256" key="2">
    <source>
        <dbReference type="ARBA" id="ARBA00022517"/>
    </source>
</evidence>
<dbReference type="Gene3D" id="2.130.10.10">
    <property type="entry name" value="YVTN repeat-like/Quinoprotein amine dehydrogenase"/>
    <property type="match status" value="2"/>
</dbReference>
<evidence type="ECO:0000259" key="9">
    <source>
        <dbReference type="Pfam" id="PF23769"/>
    </source>
</evidence>
<dbReference type="InterPro" id="IPR015943">
    <property type="entry name" value="WD40/YVTN_repeat-like_dom_sf"/>
</dbReference>
<dbReference type="PANTHER" id="PTHR44215">
    <property type="entry name" value="WD REPEAT-CONTAINING PROTEIN 75"/>
    <property type="match status" value="1"/>
</dbReference>
<keyword evidence="3" id="KW-0698">rRNA processing</keyword>
<keyword evidence="5" id="KW-0677">Repeat</keyword>
<dbReference type="InterPro" id="IPR057644">
    <property type="entry name" value="Beta-prop_WDR75_2nd"/>
</dbReference>
<dbReference type="SUPFAM" id="SSF50998">
    <property type="entry name" value="Quinoprotein alcohol dehydrogenase-like"/>
    <property type="match status" value="1"/>
</dbReference>
<name>A0A9P0H6G1_NEZVI</name>
<dbReference type="GO" id="GO:2000234">
    <property type="term" value="P:positive regulation of rRNA processing"/>
    <property type="evidence" value="ECO:0007669"/>
    <property type="project" value="TreeGrafter"/>
</dbReference>
<dbReference type="AlphaFoldDB" id="A0A9P0H6G1"/>
<dbReference type="GO" id="GO:0003723">
    <property type="term" value="F:RNA binding"/>
    <property type="evidence" value="ECO:0007669"/>
    <property type="project" value="InterPro"/>
</dbReference>
<dbReference type="EMBL" id="OV725079">
    <property type="protein sequence ID" value="CAH1396360.1"/>
    <property type="molecule type" value="Genomic_DNA"/>
</dbReference>
<protein>
    <recommendedName>
        <fullName evidence="9">WD repeat-containing protein 75 second beta-propeller domain-containing protein</fullName>
    </recommendedName>
</protein>
<evidence type="ECO:0000256" key="7">
    <source>
        <dbReference type="ARBA" id="ARBA00023242"/>
    </source>
</evidence>
<keyword evidence="6" id="KW-0804">Transcription</keyword>